<reference evidence="2 3" key="1">
    <citation type="journal article" date="2010" name="Nature">
        <title>Genome sequence of the palaeopolyploid soybean.</title>
        <authorList>
            <person name="Schmutz J."/>
            <person name="Cannon S.B."/>
            <person name="Schlueter J."/>
            <person name="Ma J."/>
            <person name="Mitros T."/>
            <person name="Nelson W."/>
            <person name="Hyten D.L."/>
            <person name="Song Q."/>
            <person name="Thelen J.J."/>
            <person name="Cheng J."/>
            <person name="Xu D."/>
            <person name="Hellsten U."/>
            <person name="May G.D."/>
            <person name="Yu Y."/>
            <person name="Sakurai T."/>
            <person name="Umezawa T."/>
            <person name="Bhattacharyya M.K."/>
            <person name="Sandhu D."/>
            <person name="Valliyodan B."/>
            <person name="Lindquist E."/>
            <person name="Peto M."/>
            <person name="Grant D."/>
            <person name="Shu S."/>
            <person name="Goodstein D."/>
            <person name="Barry K."/>
            <person name="Futrell-Griggs M."/>
            <person name="Abernathy B."/>
            <person name="Du J."/>
            <person name="Tian Z."/>
            <person name="Zhu L."/>
            <person name="Gill N."/>
            <person name="Joshi T."/>
            <person name="Libault M."/>
            <person name="Sethuraman A."/>
            <person name="Zhang X.-C."/>
            <person name="Shinozaki K."/>
            <person name="Nguyen H.T."/>
            <person name="Wing R.A."/>
            <person name="Cregan P."/>
            <person name="Specht J."/>
            <person name="Grimwood J."/>
            <person name="Rokhsar D."/>
            <person name="Stacey G."/>
            <person name="Shoemaker R.C."/>
            <person name="Jackson S.A."/>
        </authorList>
    </citation>
    <scope>NUCLEOTIDE SEQUENCE</scope>
    <source>
        <strain evidence="3">cv. Williams 82</strain>
        <tissue evidence="2">Callus</tissue>
    </source>
</reference>
<dbReference type="InParanoid" id="A0A0R0E9J2"/>
<keyword evidence="4" id="KW-1185">Reference proteome</keyword>
<dbReference type="Proteomes" id="UP000008827">
    <property type="component" value="Chromosome 20"/>
</dbReference>
<name>A0A0R0E9J2_SOYBN</name>
<reference evidence="3" key="2">
    <citation type="submission" date="2018-02" db="UniProtKB">
        <authorList>
            <consortium name="EnsemblPlants"/>
        </authorList>
    </citation>
    <scope>IDENTIFICATION</scope>
    <source>
        <strain evidence="3">Williams 82</strain>
    </source>
</reference>
<accession>A0A0R0E9J2</accession>
<dbReference type="InterPro" id="IPR002156">
    <property type="entry name" value="RNaseH_domain"/>
</dbReference>
<dbReference type="GO" id="GO:0003676">
    <property type="term" value="F:nucleic acid binding"/>
    <property type="evidence" value="ECO:0007669"/>
    <property type="project" value="InterPro"/>
</dbReference>
<feature type="domain" description="RNase H type-1" evidence="1">
    <location>
        <begin position="9"/>
        <end position="70"/>
    </location>
</feature>
<evidence type="ECO:0000313" key="4">
    <source>
        <dbReference type="Proteomes" id="UP000008827"/>
    </source>
</evidence>
<reference evidence="2" key="3">
    <citation type="submission" date="2018-07" db="EMBL/GenBank/DDBJ databases">
        <title>WGS assembly of Glycine max.</title>
        <authorList>
            <person name="Schmutz J."/>
            <person name="Cannon S."/>
            <person name="Schlueter J."/>
            <person name="Ma J."/>
            <person name="Mitros T."/>
            <person name="Nelson W."/>
            <person name="Hyten D."/>
            <person name="Song Q."/>
            <person name="Thelen J."/>
            <person name="Cheng J."/>
            <person name="Xu D."/>
            <person name="Hellsten U."/>
            <person name="May G."/>
            <person name="Yu Y."/>
            <person name="Sakurai T."/>
            <person name="Umezawa T."/>
            <person name="Bhattacharyya M."/>
            <person name="Sandhu D."/>
            <person name="Valliyodan B."/>
            <person name="Lindquist E."/>
            <person name="Peto M."/>
            <person name="Grant D."/>
            <person name="Shu S."/>
            <person name="Goodstein D."/>
            <person name="Barry K."/>
            <person name="Futrell-Griggs M."/>
            <person name="Abernathy B."/>
            <person name="Du J."/>
            <person name="Tian Z."/>
            <person name="Zhu L."/>
            <person name="Gill N."/>
            <person name="Joshi T."/>
            <person name="Libault M."/>
            <person name="Sethuraman A."/>
            <person name="Zhang X."/>
            <person name="Shinozaki K."/>
            <person name="Nguyen H."/>
            <person name="Wing R."/>
            <person name="Cregan P."/>
            <person name="Specht J."/>
            <person name="Grimwood J."/>
            <person name="Rokhsar D."/>
            <person name="Stacey G."/>
            <person name="Shoemaker R."/>
            <person name="Jackson S."/>
        </authorList>
    </citation>
    <scope>NUCLEOTIDE SEQUENCE</scope>
    <source>
        <tissue evidence="2">Callus</tissue>
    </source>
</reference>
<gene>
    <name evidence="2" type="ORF">GLYMA_20G105100</name>
</gene>
<sequence>MTKRCQGLPPSKAETMAFLEALIWAKHFTTCNIIFELDCKSIVDGLGSIKSTRTELSFILVKCKEVLNKLS</sequence>
<evidence type="ECO:0000259" key="1">
    <source>
        <dbReference type="Pfam" id="PF13456"/>
    </source>
</evidence>
<dbReference type="AlphaFoldDB" id="A0A0R0E9J2"/>
<dbReference type="EMBL" id="CM000853">
    <property type="protein sequence ID" value="KRG90637.1"/>
    <property type="molecule type" value="Genomic_DNA"/>
</dbReference>
<dbReference type="GO" id="GO:0004523">
    <property type="term" value="F:RNA-DNA hybrid ribonuclease activity"/>
    <property type="evidence" value="ECO:0007669"/>
    <property type="project" value="InterPro"/>
</dbReference>
<proteinExistence type="predicted"/>
<dbReference type="Gramene" id="KRG90637">
    <property type="protein sequence ID" value="KRG90637"/>
    <property type="gene ID" value="GLYMA_20G105100"/>
</dbReference>
<protein>
    <recommendedName>
        <fullName evidence="1">RNase H type-1 domain-containing protein</fullName>
    </recommendedName>
</protein>
<dbReference type="EnsemblPlants" id="KRG90637">
    <property type="protein sequence ID" value="KRG90637"/>
    <property type="gene ID" value="GLYMA_20G105100"/>
</dbReference>
<evidence type="ECO:0000313" key="3">
    <source>
        <dbReference type="EnsemblPlants" id="KRG90637"/>
    </source>
</evidence>
<organism evidence="2">
    <name type="scientific">Glycine max</name>
    <name type="common">Soybean</name>
    <name type="synonym">Glycine hispida</name>
    <dbReference type="NCBI Taxonomy" id="3847"/>
    <lineage>
        <taxon>Eukaryota</taxon>
        <taxon>Viridiplantae</taxon>
        <taxon>Streptophyta</taxon>
        <taxon>Embryophyta</taxon>
        <taxon>Tracheophyta</taxon>
        <taxon>Spermatophyta</taxon>
        <taxon>Magnoliopsida</taxon>
        <taxon>eudicotyledons</taxon>
        <taxon>Gunneridae</taxon>
        <taxon>Pentapetalae</taxon>
        <taxon>rosids</taxon>
        <taxon>fabids</taxon>
        <taxon>Fabales</taxon>
        <taxon>Fabaceae</taxon>
        <taxon>Papilionoideae</taxon>
        <taxon>50 kb inversion clade</taxon>
        <taxon>NPAAA clade</taxon>
        <taxon>indigoferoid/millettioid clade</taxon>
        <taxon>Phaseoleae</taxon>
        <taxon>Glycine</taxon>
        <taxon>Glycine subgen. Soja</taxon>
    </lineage>
</organism>
<dbReference type="Pfam" id="PF13456">
    <property type="entry name" value="RVT_3"/>
    <property type="match status" value="1"/>
</dbReference>
<evidence type="ECO:0000313" key="2">
    <source>
        <dbReference type="EMBL" id="KRG90637.1"/>
    </source>
</evidence>